<dbReference type="InterPro" id="IPR000182">
    <property type="entry name" value="GNAT_dom"/>
</dbReference>
<dbReference type="PANTHER" id="PTHR43792">
    <property type="entry name" value="GNAT FAMILY, PUTATIVE (AFU_ORTHOLOGUE AFUA_3G00765)-RELATED-RELATED"/>
    <property type="match status" value="1"/>
</dbReference>
<dbReference type="PATRIC" id="fig|1514904.3.peg.156"/>
<dbReference type="OrthoDB" id="9804153at2"/>
<keyword evidence="3" id="KW-1185">Reference proteome</keyword>
<dbReference type="Pfam" id="PF13302">
    <property type="entry name" value="Acetyltransf_3"/>
    <property type="match status" value="1"/>
</dbReference>
<sequence>MKPGDKVTTARLILRHWDKTKDGDVFHRLSNDAQIMEFFPHRRTREEADQMLGVIANMITEHGYGWTAVALKSTGQVIGMAGIAPVRGDFPNGPGTEIGWRFLPEFWHQGYATESASAFLDYGFEVLGLKEIMAFAVQTNAKSFAVMERIGMRLKKGLSFDHPNIPADRDDLLRHDTYVITRDEWLKQKTAG</sequence>
<dbReference type="InterPro" id="IPR051531">
    <property type="entry name" value="N-acetyltransferase"/>
</dbReference>
<dbReference type="AlphaFoldDB" id="A0A0N0E8Z7"/>
<dbReference type="SUPFAM" id="SSF55729">
    <property type="entry name" value="Acyl-CoA N-acyltransferases (Nat)"/>
    <property type="match status" value="1"/>
</dbReference>
<organism evidence="2 3">
    <name type="scientific">Ahrensia marina</name>
    <dbReference type="NCBI Taxonomy" id="1514904"/>
    <lineage>
        <taxon>Bacteria</taxon>
        <taxon>Pseudomonadati</taxon>
        <taxon>Pseudomonadota</taxon>
        <taxon>Alphaproteobacteria</taxon>
        <taxon>Hyphomicrobiales</taxon>
        <taxon>Ahrensiaceae</taxon>
        <taxon>Ahrensia</taxon>
    </lineage>
</organism>
<reference evidence="2 3" key="1">
    <citation type="submission" date="2015-01" db="EMBL/GenBank/DDBJ databases">
        <title>Ahrensia donghaiensis sp. nov., a novel dimethylsulphoniopropionate-cleavage bacterium isolated from seawater and emended descriptions of the genus Ahrensia and Ahrensia kielensis.</title>
        <authorList>
            <person name="Liu J."/>
        </authorList>
    </citation>
    <scope>NUCLEOTIDE SEQUENCE [LARGE SCALE GENOMIC DNA]</scope>
    <source>
        <strain evidence="2 3">LZD062</strain>
    </source>
</reference>
<dbReference type="InterPro" id="IPR016181">
    <property type="entry name" value="Acyl_CoA_acyltransferase"/>
</dbReference>
<dbReference type="Proteomes" id="UP000038011">
    <property type="component" value="Unassembled WGS sequence"/>
</dbReference>
<comment type="caution">
    <text evidence="2">The sequence shown here is derived from an EMBL/GenBank/DDBJ whole genome shotgun (WGS) entry which is preliminary data.</text>
</comment>
<evidence type="ECO:0000259" key="1">
    <source>
        <dbReference type="PROSITE" id="PS51186"/>
    </source>
</evidence>
<accession>A0A0N0E8Z7</accession>
<name>A0A0N0E8Z7_9HYPH</name>
<dbReference type="GO" id="GO:0016747">
    <property type="term" value="F:acyltransferase activity, transferring groups other than amino-acyl groups"/>
    <property type="evidence" value="ECO:0007669"/>
    <property type="project" value="InterPro"/>
</dbReference>
<gene>
    <name evidence="2" type="ORF">SU32_00765</name>
</gene>
<dbReference type="EMBL" id="JXMU01000001">
    <property type="protein sequence ID" value="KPB02842.1"/>
    <property type="molecule type" value="Genomic_DNA"/>
</dbReference>
<dbReference type="RefSeq" id="WP_053997404.1">
    <property type="nucleotide sequence ID" value="NZ_JXMU01000001.1"/>
</dbReference>
<proteinExistence type="predicted"/>
<dbReference type="PROSITE" id="PS51186">
    <property type="entry name" value="GNAT"/>
    <property type="match status" value="1"/>
</dbReference>
<dbReference type="Gene3D" id="3.40.630.30">
    <property type="match status" value="1"/>
</dbReference>
<dbReference type="PANTHER" id="PTHR43792:SF1">
    <property type="entry name" value="N-ACETYLTRANSFERASE DOMAIN-CONTAINING PROTEIN"/>
    <property type="match status" value="1"/>
</dbReference>
<evidence type="ECO:0000313" key="2">
    <source>
        <dbReference type="EMBL" id="KPB02842.1"/>
    </source>
</evidence>
<feature type="domain" description="N-acetyltransferase" evidence="1">
    <location>
        <begin position="12"/>
        <end position="183"/>
    </location>
</feature>
<protein>
    <recommendedName>
        <fullName evidence="1">N-acetyltransferase domain-containing protein</fullName>
    </recommendedName>
</protein>
<evidence type="ECO:0000313" key="3">
    <source>
        <dbReference type="Proteomes" id="UP000038011"/>
    </source>
</evidence>
<dbReference type="STRING" id="1514904.SU32_00765"/>